<feature type="non-terminal residue" evidence="1">
    <location>
        <position position="1"/>
    </location>
</feature>
<dbReference type="EMBL" id="OX596106">
    <property type="protein sequence ID" value="CAN0171719.1"/>
    <property type="molecule type" value="Genomic_DNA"/>
</dbReference>
<accession>A0AC59Z274</accession>
<protein>
    <submittedName>
        <fullName evidence="1">Uncharacterized protein</fullName>
    </submittedName>
</protein>
<sequence length="161" mass="18067">HLVCSSTFTQSILQPPIPPYTHADTHTYTPLHLLSLFRPPSIYIYTHTHPEASILPPFTHPDTMSIYNSLSAQTCPHTNLSLPSHPTPVSKYIHTDRHTLPSLNTQMYSDHILYIHTCVSPSVSPSVPLHPTIVSHTHSHTHTSHISVSPFTHTHTHTHTH</sequence>
<proteinExistence type="predicted"/>
<gene>
    <name evidence="1" type="ORF">MRATA1EN22A_LOCUS13124</name>
</gene>
<name>A0AC59Z274_RANTA</name>
<dbReference type="Proteomes" id="UP001162501">
    <property type="component" value="Chromosome 22"/>
</dbReference>
<evidence type="ECO:0000313" key="1">
    <source>
        <dbReference type="EMBL" id="CAN0171719.1"/>
    </source>
</evidence>
<evidence type="ECO:0000313" key="2">
    <source>
        <dbReference type="Proteomes" id="UP001162501"/>
    </source>
</evidence>
<feature type="non-terminal residue" evidence="1">
    <location>
        <position position="161"/>
    </location>
</feature>
<organism evidence="1 2">
    <name type="scientific">Rangifer tarandus platyrhynchus</name>
    <name type="common">Svalbard reindeer</name>
    <dbReference type="NCBI Taxonomy" id="3082113"/>
    <lineage>
        <taxon>Eukaryota</taxon>
        <taxon>Metazoa</taxon>
        <taxon>Chordata</taxon>
        <taxon>Craniata</taxon>
        <taxon>Vertebrata</taxon>
        <taxon>Euteleostomi</taxon>
        <taxon>Mammalia</taxon>
        <taxon>Eutheria</taxon>
        <taxon>Laurasiatheria</taxon>
        <taxon>Artiodactyla</taxon>
        <taxon>Ruminantia</taxon>
        <taxon>Pecora</taxon>
        <taxon>Cervidae</taxon>
        <taxon>Odocoileinae</taxon>
        <taxon>Rangifer</taxon>
    </lineage>
</organism>
<reference evidence="1" key="1">
    <citation type="submission" date="2023-05" db="EMBL/GenBank/DDBJ databases">
        <authorList>
            <consortium name="ELIXIR-Norway"/>
        </authorList>
    </citation>
    <scope>NUCLEOTIDE SEQUENCE</scope>
</reference>
<reference evidence="1" key="2">
    <citation type="submission" date="2025-03" db="EMBL/GenBank/DDBJ databases">
        <authorList>
            <consortium name="ELIXIR-Norway"/>
            <consortium name="Elixir Norway"/>
        </authorList>
    </citation>
    <scope>NUCLEOTIDE SEQUENCE</scope>
</reference>